<dbReference type="PROSITE" id="PS51257">
    <property type="entry name" value="PROKAR_LIPOPROTEIN"/>
    <property type="match status" value="1"/>
</dbReference>
<proteinExistence type="predicted"/>
<dbReference type="EMBL" id="CDPU01000043">
    <property type="protein sequence ID" value="CEO54498.1"/>
    <property type="molecule type" value="Genomic_DNA"/>
</dbReference>
<evidence type="ECO:0000313" key="1">
    <source>
        <dbReference type="EMBL" id="CEO54498.1"/>
    </source>
</evidence>
<organism evidence="1">
    <name type="scientific">Bionectria ochroleuca</name>
    <name type="common">Gliocladium roseum</name>
    <dbReference type="NCBI Taxonomy" id="29856"/>
    <lineage>
        <taxon>Eukaryota</taxon>
        <taxon>Fungi</taxon>
        <taxon>Dikarya</taxon>
        <taxon>Ascomycota</taxon>
        <taxon>Pezizomycotina</taxon>
        <taxon>Sordariomycetes</taxon>
        <taxon>Hypocreomycetidae</taxon>
        <taxon>Hypocreales</taxon>
        <taxon>Bionectriaceae</taxon>
        <taxon>Clonostachys</taxon>
    </lineage>
</organism>
<reference evidence="1" key="1">
    <citation type="submission" date="2015-01" db="EMBL/GenBank/DDBJ databases">
        <authorList>
            <person name="Durling Mikael"/>
        </authorList>
    </citation>
    <scope>NUCLEOTIDE SEQUENCE</scope>
</reference>
<sequence length="224" mass="25201">MGIIRKTIFTGLLGTSTACAYLAAKNPVISPLSPSDPIWSSRLYKSHNPNRNPATQDVCIKRIPVSKIRPELLQSNGALALEFCRGVWSGYGLAVQRKYLAWKWRGPETENQLWEQEDFATSNYDKGTQLMNHFEVVEKTPTSITVRCGDSPHNRAVRPSDGLFTISATVDKVRGEVELSLRSCLFSSEGKVEGIRGPMPPHIEELHQWYARLWSETGSWKLLK</sequence>
<accession>A0A0B7KAH2</accession>
<dbReference type="AlphaFoldDB" id="A0A0B7KAH2"/>
<dbReference type="EMBL" id="JADCTT010000006">
    <property type="protein sequence ID" value="KAF9751105.1"/>
    <property type="molecule type" value="Genomic_DNA"/>
</dbReference>
<protein>
    <submittedName>
        <fullName evidence="1">Uncharacterized protein</fullName>
    </submittedName>
</protein>
<dbReference type="Proteomes" id="UP000616885">
    <property type="component" value="Unassembled WGS sequence"/>
</dbReference>
<evidence type="ECO:0000313" key="2">
    <source>
        <dbReference type="EMBL" id="KAF9751105.1"/>
    </source>
</evidence>
<name>A0A0B7KAH2_BIOOC</name>
<reference evidence="2" key="2">
    <citation type="submission" date="2020-10" db="EMBL/GenBank/DDBJ databases">
        <title>High-Quality Genome Resource of Clonostachys rosea strain S41 by Oxford Nanopore Long-Read Sequencing.</title>
        <authorList>
            <person name="Wang H."/>
        </authorList>
    </citation>
    <scope>NUCLEOTIDE SEQUENCE</scope>
    <source>
        <strain evidence="2">S41</strain>
    </source>
</reference>
<gene>
    <name evidence="1" type="ORF">BN869_000010556_1</name>
    <name evidence="2" type="ORF">IM811_015325</name>
</gene>